<evidence type="ECO:0000313" key="1">
    <source>
        <dbReference type="EMBL" id="PLW29689.1"/>
    </source>
</evidence>
<reference evidence="1 2" key="1">
    <citation type="submission" date="2017-11" db="EMBL/GenBank/DDBJ databases">
        <title>De novo assembly and phasing of dikaryotic genomes from two isolates of Puccinia coronata f. sp. avenae, the causal agent of oat crown rust.</title>
        <authorList>
            <person name="Miller M.E."/>
            <person name="Zhang Y."/>
            <person name="Omidvar V."/>
            <person name="Sperschneider J."/>
            <person name="Schwessinger B."/>
            <person name="Raley C."/>
            <person name="Palmer J.M."/>
            <person name="Garnica D."/>
            <person name="Upadhyaya N."/>
            <person name="Rathjen J."/>
            <person name="Taylor J.M."/>
            <person name="Park R.F."/>
            <person name="Dodds P.N."/>
            <person name="Hirsch C.D."/>
            <person name="Kianian S.F."/>
            <person name="Figueroa M."/>
        </authorList>
    </citation>
    <scope>NUCLEOTIDE SEQUENCE [LARGE SCALE GENOMIC DNA]</scope>
    <source>
        <strain evidence="1">12SD80</strain>
    </source>
</reference>
<accession>A0A2N5TW17</accession>
<sequence length="134" mass="15451">MLEKVYLDSSRRMINLSQSTGRRSALKLHFNTAAFEQIKARQESAHRLYLHLLAYYGDDKWTTIESSLLDRYASLQRELGLSREWLLNTLALVRSGVTYEPGKRSQEVMFRSPPYPPPYLVDIVDQSALAAKLM</sequence>
<proteinExistence type="predicted"/>
<evidence type="ECO:0000313" key="2">
    <source>
        <dbReference type="Proteomes" id="UP000235392"/>
    </source>
</evidence>
<name>A0A2N5TW17_9BASI</name>
<dbReference type="Proteomes" id="UP000235392">
    <property type="component" value="Unassembled WGS sequence"/>
</dbReference>
<organism evidence="1 2">
    <name type="scientific">Puccinia coronata f. sp. avenae</name>
    <dbReference type="NCBI Taxonomy" id="200324"/>
    <lineage>
        <taxon>Eukaryota</taxon>
        <taxon>Fungi</taxon>
        <taxon>Dikarya</taxon>
        <taxon>Basidiomycota</taxon>
        <taxon>Pucciniomycotina</taxon>
        <taxon>Pucciniomycetes</taxon>
        <taxon>Pucciniales</taxon>
        <taxon>Pucciniaceae</taxon>
        <taxon>Puccinia</taxon>
    </lineage>
</organism>
<dbReference type="EMBL" id="PGCI01000322">
    <property type="protein sequence ID" value="PLW29689.1"/>
    <property type="molecule type" value="Genomic_DNA"/>
</dbReference>
<comment type="caution">
    <text evidence="1">The sequence shown here is derived from an EMBL/GenBank/DDBJ whole genome shotgun (WGS) entry which is preliminary data.</text>
</comment>
<gene>
    <name evidence="1" type="ORF">PCASD_22312</name>
</gene>
<protein>
    <submittedName>
        <fullName evidence="1">Uncharacterized protein</fullName>
    </submittedName>
</protein>
<dbReference type="AlphaFoldDB" id="A0A2N5TW17"/>